<proteinExistence type="predicted"/>
<name>A0A7H9AX84_ZYGMR</name>
<dbReference type="PROSITE" id="PS51186">
    <property type="entry name" value="GNAT"/>
    <property type="match status" value="1"/>
</dbReference>
<dbReference type="SUPFAM" id="SSF55729">
    <property type="entry name" value="Acyl-CoA N-acyltransferases (Nat)"/>
    <property type="match status" value="1"/>
</dbReference>
<keyword evidence="1" id="KW-0808">Transferase</keyword>
<dbReference type="PANTHER" id="PTHR10545">
    <property type="entry name" value="DIAMINE N-ACETYLTRANSFERASE"/>
    <property type="match status" value="1"/>
</dbReference>
<evidence type="ECO:0000256" key="2">
    <source>
        <dbReference type="ARBA" id="ARBA00023315"/>
    </source>
</evidence>
<keyword evidence="5" id="KW-1185">Reference proteome</keyword>
<evidence type="ECO:0000313" key="4">
    <source>
        <dbReference type="EMBL" id="QLG70985.1"/>
    </source>
</evidence>
<dbReference type="InterPro" id="IPR000182">
    <property type="entry name" value="GNAT_dom"/>
</dbReference>
<sequence>MPDSIIIRQVQEGDQREWERLWKLFQIFHNVTPTDELSKANFQRFLDPQIKMWAALAIDLETGKALGMVNYFSHITTWATKDKILLNDLYVDETARVRGLGRQLVQYVYDEADKMNTPHVYWCTDYFNHRAQILYTKVGYQTSRVIYRRTGH</sequence>
<accession>A0A7H9AX84</accession>
<keyword evidence="2" id="KW-0012">Acyltransferase</keyword>
<dbReference type="GO" id="GO:0005737">
    <property type="term" value="C:cytoplasm"/>
    <property type="evidence" value="ECO:0007669"/>
    <property type="project" value="TreeGrafter"/>
</dbReference>
<dbReference type="CDD" id="cd04301">
    <property type="entry name" value="NAT_SF"/>
    <property type="match status" value="1"/>
</dbReference>
<dbReference type="InterPro" id="IPR016181">
    <property type="entry name" value="Acyl_CoA_acyltransferase"/>
</dbReference>
<dbReference type="AlphaFoldDB" id="A0A7H9AX84"/>
<dbReference type="Pfam" id="PF00583">
    <property type="entry name" value="Acetyltransf_1"/>
    <property type="match status" value="1"/>
</dbReference>
<dbReference type="EMBL" id="CP058605">
    <property type="protein sequence ID" value="QLG70985.1"/>
    <property type="molecule type" value="Genomic_DNA"/>
</dbReference>
<evidence type="ECO:0000256" key="1">
    <source>
        <dbReference type="ARBA" id="ARBA00022679"/>
    </source>
</evidence>
<dbReference type="Proteomes" id="UP000509704">
    <property type="component" value="Chromosome 2"/>
</dbReference>
<reference evidence="4 5" key="1">
    <citation type="submission" date="2020-07" db="EMBL/GenBank/DDBJ databases">
        <title>The yeast mating-type switching endonuclease HO is a domesticated member of an unorthodox homing genetic element family.</title>
        <authorList>
            <person name="Coughlan A.Y."/>
            <person name="Lombardi L."/>
            <person name="Braun-Galleani S."/>
            <person name="Martos A.R."/>
            <person name="Galeote V."/>
            <person name="Bigey F."/>
            <person name="Dequin S."/>
            <person name="Byrne K.P."/>
            <person name="Wolfe K.H."/>
        </authorList>
    </citation>
    <scope>NUCLEOTIDE SEQUENCE [LARGE SCALE GENOMIC DNA]</scope>
    <source>
        <strain evidence="4 5">NRRL Y-6702</strain>
    </source>
</reference>
<feature type="domain" description="N-acetyltransferase" evidence="3">
    <location>
        <begin position="5"/>
        <end position="152"/>
    </location>
</feature>
<dbReference type="PANTHER" id="PTHR10545:SF29">
    <property type="entry name" value="GH14572P-RELATED"/>
    <property type="match status" value="1"/>
</dbReference>
<dbReference type="KEGG" id="zmk:HG535_0B00220"/>
<gene>
    <name evidence="4" type="ORF">HG535_0B00220</name>
</gene>
<dbReference type="OrthoDB" id="7305308at2759"/>
<dbReference type="GeneID" id="59234646"/>
<dbReference type="InterPro" id="IPR051016">
    <property type="entry name" value="Diverse_Substrate_AcTransf"/>
</dbReference>
<protein>
    <recommendedName>
        <fullName evidence="3">N-acetyltransferase domain-containing protein</fullName>
    </recommendedName>
</protein>
<dbReference type="Gene3D" id="3.40.630.30">
    <property type="match status" value="1"/>
</dbReference>
<organism evidence="4 5">
    <name type="scientific">Zygotorulaspora mrakii</name>
    <name type="common">Zygosaccharomyces mrakii</name>
    <dbReference type="NCBI Taxonomy" id="42260"/>
    <lineage>
        <taxon>Eukaryota</taxon>
        <taxon>Fungi</taxon>
        <taxon>Dikarya</taxon>
        <taxon>Ascomycota</taxon>
        <taxon>Saccharomycotina</taxon>
        <taxon>Saccharomycetes</taxon>
        <taxon>Saccharomycetales</taxon>
        <taxon>Saccharomycetaceae</taxon>
        <taxon>Zygotorulaspora</taxon>
    </lineage>
</organism>
<dbReference type="GO" id="GO:0008080">
    <property type="term" value="F:N-acetyltransferase activity"/>
    <property type="evidence" value="ECO:0007669"/>
    <property type="project" value="TreeGrafter"/>
</dbReference>
<evidence type="ECO:0000313" key="5">
    <source>
        <dbReference type="Proteomes" id="UP000509704"/>
    </source>
</evidence>
<evidence type="ECO:0000259" key="3">
    <source>
        <dbReference type="PROSITE" id="PS51186"/>
    </source>
</evidence>
<dbReference type="RefSeq" id="XP_037142713.1">
    <property type="nucleotide sequence ID" value="XM_037286818.1"/>
</dbReference>